<evidence type="ECO:0000313" key="2">
    <source>
        <dbReference type="Proteomes" id="UP000236291"/>
    </source>
</evidence>
<dbReference type="EMBL" id="ASHM01006635">
    <property type="protein sequence ID" value="PNY14167.1"/>
    <property type="molecule type" value="Genomic_DNA"/>
</dbReference>
<dbReference type="AlphaFoldDB" id="A0A2K3PFT8"/>
<protein>
    <submittedName>
        <fullName evidence="1">Uncharacterized protein</fullName>
    </submittedName>
</protein>
<dbReference type="Proteomes" id="UP000236291">
    <property type="component" value="Unassembled WGS sequence"/>
</dbReference>
<reference evidence="1 2" key="2">
    <citation type="journal article" date="2017" name="Front. Plant Sci.">
        <title>Gene Classification and Mining of Molecular Markers Useful in Red Clover (Trifolium pratense) Breeding.</title>
        <authorList>
            <person name="Istvanek J."/>
            <person name="Dluhosova J."/>
            <person name="Dluhos P."/>
            <person name="Patkova L."/>
            <person name="Nedelnik J."/>
            <person name="Repkova J."/>
        </authorList>
    </citation>
    <scope>NUCLEOTIDE SEQUENCE [LARGE SCALE GENOMIC DNA]</scope>
    <source>
        <strain evidence="2">cv. Tatra</strain>
        <tissue evidence="1">Young leaves</tissue>
    </source>
</reference>
<organism evidence="1 2">
    <name type="scientific">Trifolium pratense</name>
    <name type="common">Red clover</name>
    <dbReference type="NCBI Taxonomy" id="57577"/>
    <lineage>
        <taxon>Eukaryota</taxon>
        <taxon>Viridiplantae</taxon>
        <taxon>Streptophyta</taxon>
        <taxon>Embryophyta</taxon>
        <taxon>Tracheophyta</taxon>
        <taxon>Spermatophyta</taxon>
        <taxon>Magnoliopsida</taxon>
        <taxon>eudicotyledons</taxon>
        <taxon>Gunneridae</taxon>
        <taxon>Pentapetalae</taxon>
        <taxon>rosids</taxon>
        <taxon>fabids</taxon>
        <taxon>Fabales</taxon>
        <taxon>Fabaceae</taxon>
        <taxon>Papilionoideae</taxon>
        <taxon>50 kb inversion clade</taxon>
        <taxon>NPAAA clade</taxon>
        <taxon>Hologalegina</taxon>
        <taxon>IRL clade</taxon>
        <taxon>Trifolieae</taxon>
        <taxon>Trifolium</taxon>
    </lineage>
</organism>
<accession>A0A2K3PFT8</accession>
<comment type="caution">
    <text evidence="1">The sequence shown here is derived from an EMBL/GenBank/DDBJ whole genome shotgun (WGS) entry which is preliminary data.</text>
</comment>
<reference evidence="1 2" key="1">
    <citation type="journal article" date="2014" name="Am. J. Bot.">
        <title>Genome assembly and annotation for red clover (Trifolium pratense; Fabaceae).</title>
        <authorList>
            <person name="Istvanek J."/>
            <person name="Jaros M."/>
            <person name="Krenek A."/>
            <person name="Repkova J."/>
        </authorList>
    </citation>
    <scope>NUCLEOTIDE SEQUENCE [LARGE SCALE GENOMIC DNA]</scope>
    <source>
        <strain evidence="2">cv. Tatra</strain>
        <tissue evidence="1">Young leaves</tissue>
    </source>
</reference>
<evidence type="ECO:0000313" key="1">
    <source>
        <dbReference type="EMBL" id="PNY14167.1"/>
    </source>
</evidence>
<sequence>MMATLRRRRDEMREREREAWWCCGWGRGKRTGLVHARVAWFTGLTIDPAGSHRFSPVFKQNWFCMLTDPAAPPVPDPTDWSGF</sequence>
<proteinExistence type="predicted"/>
<name>A0A2K3PFT8_TRIPR</name>
<gene>
    <name evidence="1" type="ORF">L195_g010841</name>
</gene>